<dbReference type="GO" id="GO:0005789">
    <property type="term" value="C:endoplasmic reticulum membrane"/>
    <property type="evidence" value="ECO:0007669"/>
    <property type="project" value="TreeGrafter"/>
</dbReference>
<protein>
    <submittedName>
        <fullName evidence="1">(raccoon dog) hypothetical protein</fullName>
    </submittedName>
</protein>
<dbReference type="GO" id="GO:0035458">
    <property type="term" value="P:cellular response to interferon-beta"/>
    <property type="evidence" value="ECO:0007669"/>
    <property type="project" value="TreeGrafter"/>
</dbReference>
<dbReference type="InterPro" id="IPR027417">
    <property type="entry name" value="P-loop_NTPase"/>
</dbReference>
<proteinExistence type="predicted"/>
<dbReference type="GO" id="GO:0005525">
    <property type="term" value="F:GTP binding"/>
    <property type="evidence" value="ECO:0007669"/>
    <property type="project" value="InterPro"/>
</dbReference>
<dbReference type="GO" id="GO:0045087">
    <property type="term" value="P:innate immune response"/>
    <property type="evidence" value="ECO:0007669"/>
    <property type="project" value="TreeGrafter"/>
</dbReference>
<dbReference type="GO" id="GO:0003924">
    <property type="term" value="F:GTPase activity"/>
    <property type="evidence" value="ECO:0007669"/>
    <property type="project" value="TreeGrafter"/>
</dbReference>
<dbReference type="PANTHER" id="PTHR32341">
    <property type="entry name" value="INTERFERON-INDUCIBLE GTPASE"/>
    <property type="match status" value="1"/>
</dbReference>
<dbReference type="AlphaFoldDB" id="A0A811ZH20"/>
<gene>
    <name evidence="1" type="ORF">NYPRO_LOCUS20890</name>
</gene>
<dbReference type="Pfam" id="PF05049">
    <property type="entry name" value="IIGP"/>
    <property type="match status" value="2"/>
</dbReference>
<dbReference type="EMBL" id="CAJHUB010000764">
    <property type="protein sequence ID" value="CAD7688096.1"/>
    <property type="molecule type" value="Genomic_DNA"/>
</dbReference>
<evidence type="ECO:0000313" key="2">
    <source>
        <dbReference type="Proteomes" id="UP000645828"/>
    </source>
</evidence>
<reference evidence="1" key="1">
    <citation type="submission" date="2020-12" db="EMBL/GenBank/DDBJ databases">
        <authorList>
            <consortium name="Molecular Ecology Group"/>
        </authorList>
    </citation>
    <scope>NUCLEOTIDE SEQUENCE</scope>
    <source>
        <strain evidence="1">TBG_1078</strain>
    </source>
</reference>
<name>A0A811ZH20_NYCPR</name>
<evidence type="ECO:0000313" key="1">
    <source>
        <dbReference type="EMBL" id="CAD7688096.1"/>
    </source>
</evidence>
<dbReference type="Gene3D" id="3.40.50.300">
    <property type="entry name" value="P-loop containing nucleotide triphosphate hydrolases"/>
    <property type="match status" value="1"/>
</dbReference>
<sequence length="334" mass="39137">MGHSSSTTFCHMVYGGLDSRVGKFFREFKLGSQIVPQETINLIQSHIAERDLHKVVSMISDALRNIENTSLNFAYLKKMKCWEYDFFITISSTCFTINDVQLATTVRKVDSDLHNIKMSKPENFNKGKILQMICKDYVKHLMEANMSDAQIFIFSFEFNYDFQSLEITLLREVPAHKPHIFMQYYQVLITRWRSWGILYTSTGFTLGWIMHSWKHGQGLSFLFFFPFFFLKDFHVPVETLKANLMSPHLLSIEKEDESLEEKLLRYVEKFCSVSGGLIATGFYFRKTFYLQNYFLEIVANDVKVLLLKKRFFKDPEGSGQTNLHLNVGNEKWEK</sequence>
<dbReference type="GO" id="GO:0000045">
    <property type="term" value="P:autophagosome assembly"/>
    <property type="evidence" value="ECO:0007669"/>
    <property type="project" value="TreeGrafter"/>
</dbReference>
<dbReference type="InterPro" id="IPR051515">
    <property type="entry name" value="IRG"/>
</dbReference>
<dbReference type="PANTHER" id="PTHR32341:SF15">
    <property type="entry name" value="INTERFERON-GAMMA-INDUCIBLE GTPASE 10-RELATED"/>
    <property type="match status" value="1"/>
</dbReference>
<organism evidence="1 2">
    <name type="scientific">Nyctereutes procyonoides</name>
    <name type="common">Raccoon dog</name>
    <name type="synonym">Canis procyonoides</name>
    <dbReference type="NCBI Taxonomy" id="34880"/>
    <lineage>
        <taxon>Eukaryota</taxon>
        <taxon>Metazoa</taxon>
        <taxon>Chordata</taxon>
        <taxon>Craniata</taxon>
        <taxon>Vertebrata</taxon>
        <taxon>Euteleostomi</taxon>
        <taxon>Mammalia</taxon>
        <taxon>Eutheria</taxon>
        <taxon>Laurasiatheria</taxon>
        <taxon>Carnivora</taxon>
        <taxon>Caniformia</taxon>
        <taxon>Canidae</taxon>
        <taxon>Nyctereutes</taxon>
    </lineage>
</organism>
<dbReference type="Proteomes" id="UP000645828">
    <property type="component" value="Unassembled WGS sequence"/>
</dbReference>
<dbReference type="InterPro" id="IPR007743">
    <property type="entry name" value="Immunity-related_GTPase-like"/>
</dbReference>
<comment type="caution">
    <text evidence="1">The sequence shown here is derived from an EMBL/GenBank/DDBJ whole genome shotgun (WGS) entry which is preliminary data.</text>
</comment>
<keyword evidence="2" id="KW-1185">Reference proteome</keyword>
<accession>A0A811ZH20</accession>